<dbReference type="EMBL" id="LAZR01067122">
    <property type="protein sequence ID" value="KKK52232.1"/>
    <property type="molecule type" value="Genomic_DNA"/>
</dbReference>
<accession>A0A0F8W6A6</accession>
<protein>
    <submittedName>
        <fullName evidence="3">Uncharacterized protein</fullName>
    </submittedName>
</protein>
<proteinExistence type="predicted"/>
<keyword evidence="2" id="KW-0472">Membrane</keyword>
<feature type="compositionally biased region" description="Low complexity" evidence="1">
    <location>
        <begin position="1"/>
        <end position="12"/>
    </location>
</feature>
<feature type="transmembrane region" description="Helical" evidence="2">
    <location>
        <begin position="50"/>
        <end position="69"/>
    </location>
</feature>
<comment type="caution">
    <text evidence="3">The sequence shown here is derived from an EMBL/GenBank/DDBJ whole genome shotgun (WGS) entry which is preliminary data.</text>
</comment>
<dbReference type="AlphaFoldDB" id="A0A0F8W6A6"/>
<evidence type="ECO:0000256" key="1">
    <source>
        <dbReference type="SAM" id="MobiDB-lite"/>
    </source>
</evidence>
<sequence length="122" mass="12829">MQSETQEPQGEAAQEEPEAAAAEAQQAPGATVDTPVAKPVPTRSLVTRRLFILGGFWSTLGLALVGLLGPSLDFAWTRDPAGAARKVSVSRERIPGRGGDPVVITEGRFFLVNLEPGVTPHG</sequence>
<feature type="region of interest" description="Disordered" evidence="1">
    <location>
        <begin position="1"/>
        <end position="39"/>
    </location>
</feature>
<organism evidence="3">
    <name type="scientific">marine sediment metagenome</name>
    <dbReference type="NCBI Taxonomy" id="412755"/>
    <lineage>
        <taxon>unclassified sequences</taxon>
        <taxon>metagenomes</taxon>
        <taxon>ecological metagenomes</taxon>
    </lineage>
</organism>
<keyword evidence="2" id="KW-1133">Transmembrane helix</keyword>
<keyword evidence="2" id="KW-0812">Transmembrane</keyword>
<gene>
    <name evidence="3" type="ORF">LCGC14_3107000</name>
</gene>
<reference evidence="3" key="1">
    <citation type="journal article" date="2015" name="Nature">
        <title>Complex archaea that bridge the gap between prokaryotes and eukaryotes.</title>
        <authorList>
            <person name="Spang A."/>
            <person name="Saw J.H."/>
            <person name="Jorgensen S.L."/>
            <person name="Zaremba-Niedzwiedzka K."/>
            <person name="Martijn J."/>
            <person name="Lind A.E."/>
            <person name="van Eijk R."/>
            <person name="Schleper C."/>
            <person name="Guy L."/>
            <person name="Ettema T.J."/>
        </authorList>
    </citation>
    <scope>NUCLEOTIDE SEQUENCE</scope>
</reference>
<feature type="non-terminal residue" evidence="3">
    <location>
        <position position="122"/>
    </location>
</feature>
<name>A0A0F8W6A6_9ZZZZ</name>
<evidence type="ECO:0000256" key="2">
    <source>
        <dbReference type="SAM" id="Phobius"/>
    </source>
</evidence>
<feature type="compositionally biased region" description="Low complexity" evidence="1">
    <location>
        <begin position="19"/>
        <end position="30"/>
    </location>
</feature>
<evidence type="ECO:0000313" key="3">
    <source>
        <dbReference type="EMBL" id="KKK52232.1"/>
    </source>
</evidence>